<evidence type="ECO:0000256" key="2">
    <source>
        <dbReference type="SAM" id="MobiDB-lite"/>
    </source>
</evidence>
<dbReference type="EMBL" id="CAJZBQ010000035">
    <property type="protein sequence ID" value="CAG9324030.1"/>
    <property type="molecule type" value="Genomic_DNA"/>
</dbReference>
<gene>
    <name evidence="3" type="ORF">BSTOLATCC_MIC35052</name>
</gene>
<accession>A0AAU9JIU0</accession>
<evidence type="ECO:0000313" key="3">
    <source>
        <dbReference type="EMBL" id="CAG9324030.1"/>
    </source>
</evidence>
<name>A0AAU9JIU0_9CILI</name>
<dbReference type="AlphaFoldDB" id="A0AAU9JIU0"/>
<evidence type="ECO:0000313" key="4">
    <source>
        <dbReference type="Proteomes" id="UP001162131"/>
    </source>
</evidence>
<proteinExistence type="predicted"/>
<feature type="region of interest" description="Disordered" evidence="2">
    <location>
        <begin position="1"/>
        <end position="26"/>
    </location>
</feature>
<comment type="caution">
    <text evidence="3">The sequence shown here is derived from an EMBL/GenBank/DDBJ whole genome shotgun (WGS) entry which is preliminary data.</text>
</comment>
<dbReference type="Proteomes" id="UP001162131">
    <property type="component" value="Unassembled WGS sequence"/>
</dbReference>
<sequence>MHSRKASLPSVLINSPPASSSTLSSRKTADLPILKSSITQRKKFSIDITPSDSYTDLQAAFTQTNRFSHPRVKSEQLLPKDTKKPNRAMIEKLLNEYSDLFETRRFSMTPGSTSTKLGPGCYNVSLSTLGGQSFQFSTTSRFKRNELASPPLEIDEIEQRRRIQAILLENKEMEKYLPDNKEKLIKLKSQIENTKILEAKKKKELLIFQKRIDTQLKLDAKQRKFEYKVRREEIDKIAKGWVIFWIVCSWQSIGYHRMVERTDLHIRSEGVLKRLYVLCWSIGKFKRLHKLLKIRNAKRCLEKLVKPVREWHKSQKIVYKSRIIDIIERAATKDMLFRLLAQWKTKITFLQRTIKHLLFEKKTSMTFKIVMWNKAEYKIFRELQVKRHALQNNELKKPIDSKAIFGKSTIPDNVKEQCIKNLLRQRAKEYIEKLKEWKIKCRELMEQEEKIKYKREATAFLKNKKVKMVKLPEKPRGDYMLSEADYRKMIQECIKSQEKWEMPHISY</sequence>
<organism evidence="3 4">
    <name type="scientific">Blepharisma stoltei</name>
    <dbReference type="NCBI Taxonomy" id="1481888"/>
    <lineage>
        <taxon>Eukaryota</taxon>
        <taxon>Sar</taxon>
        <taxon>Alveolata</taxon>
        <taxon>Ciliophora</taxon>
        <taxon>Postciliodesmatophora</taxon>
        <taxon>Heterotrichea</taxon>
        <taxon>Heterotrichida</taxon>
        <taxon>Blepharismidae</taxon>
        <taxon>Blepharisma</taxon>
    </lineage>
</organism>
<keyword evidence="1" id="KW-0175">Coiled coil</keyword>
<feature type="compositionally biased region" description="Low complexity" evidence="2">
    <location>
        <begin position="15"/>
        <end position="25"/>
    </location>
</feature>
<reference evidence="3" key="1">
    <citation type="submission" date="2021-09" db="EMBL/GenBank/DDBJ databases">
        <authorList>
            <consortium name="AG Swart"/>
            <person name="Singh M."/>
            <person name="Singh A."/>
            <person name="Seah K."/>
            <person name="Emmerich C."/>
        </authorList>
    </citation>
    <scope>NUCLEOTIDE SEQUENCE</scope>
    <source>
        <strain evidence="3">ATCC30299</strain>
    </source>
</reference>
<feature type="coiled-coil region" evidence="1">
    <location>
        <begin position="420"/>
        <end position="447"/>
    </location>
</feature>
<keyword evidence="4" id="KW-1185">Reference proteome</keyword>
<protein>
    <submittedName>
        <fullName evidence="3">Uncharacterized protein</fullName>
    </submittedName>
</protein>
<evidence type="ECO:0000256" key="1">
    <source>
        <dbReference type="SAM" id="Coils"/>
    </source>
</evidence>